<dbReference type="AlphaFoldDB" id="A0A9P0YLP4"/>
<evidence type="ECO:0000313" key="2">
    <source>
        <dbReference type="EMBL" id="CAH9067618.1"/>
    </source>
</evidence>
<sequence length="132" mass="14343">MSTNNYAAYSPLSATHSFSAGFPYVDNSYQSPPPPVVCQLCFSPCHSALHCSRFTGSTTPALAALPTGETHDSVWYPDSGASAHMTPHEGIYRAHHHMGCGCVRTTIFLLLWLILMQIGLVAPIAHVRLQDM</sequence>
<accession>A0A9P0YLP4</accession>
<keyword evidence="1" id="KW-0812">Transmembrane</keyword>
<dbReference type="EMBL" id="CAMAPE010000005">
    <property type="protein sequence ID" value="CAH9067618.1"/>
    <property type="molecule type" value="Genomic_DNA"/>
</dbReference>
<gene>
    <name evidence="2" type="ORF">CEURO_LOCUS2583</name>
</gene>
<keyword evidence="3" id="KW-1185">Reference proteome</keyword>
<organism evidence="2 3">
    <name type="scientific">Cuscuta europaea</name>
    <name type="common">European dodder</name>
    <dbReference type="NCBI Taxonomy" id="41803"/>
    <lineage>
        <taxon>Eukaryota</taxon>
        <taxon>Viridiplantae</taxon>
        <taxon>Streptophyta</taxon>
        <taxon>Embryophyta</taxon>
        <taxon>Tracheophyta</taxon>
        <taxon>Spermatophyta</taxon>
        <taxon>Magnoliopsida</taxon>
        <taxon>eudicotyledons</taxon>
        <taxon>Gunneridae</taxon>
        <taxon>Pentapetalae</taxon>
        <taxon>asterids</taxon>
        <taxon>lamiids</taxon>
        <taxon>Solanales</taxon>
        <taxon>Convolvulaceae</taxon>
        <taxon>Cuscuteae</taxon>
        <taxon>Cuscuta</taxon>
        <taxon>Cuscuta subgen. Cuscuta</taxon>
    </lineage>
</organism>
<dbReference type="OrthoDB" id="1845088at2759"/>
<name>A0A9P0YLP4_CUSEU</name>
<protein>
    <submittedName>
        <fullName evidence="2">Uncharacterized protein</fullName>
    </submittedName>
</protein>
<comment type="caution">
    <text evidence="2">The sequence shown here is derived from an EMBL/GenBank/DDBJ whole genome shotgun (WGS) entry which is preliminary data.</text>
</comment>
<feature type="transmembrane region" description="Helical" evidence="1">
    <location>
        <begin position="107"/>
        <end position="127"/>
    </location>
</feature>
<dbReference type="Proteomes" id="UP001152484">
    <property type="component" value="Unassembled WGS sequence"/>
</dbReference>
<evidence type="ECO:0000256" key="1">
    <source>
        <dbReference type="SAM" id="Phobius"/>
    </source>
</evidence>
<reference evidence="2" key="1">
    <citation type="submission" date="2022-07" db="EMBL/GenBank/DDBJ databases">
        <authorList>
            <person name="Macas J."/>
            <person name="Novak P."/>
            <person name="Neumann P."/>
        </authorList>
    </citation>
    <scope>NUCLEOTIDE SEQUENCE</scope>
</reference>
<keyword evidence="1" id="KW-1133">Transmembrane helix</keyword>
<evidence type="ECO:0000313" key="3">
    <source>
        <dbReference type="Proteomes" id="UP001152484"/>
    </source>
</evidence>
<proteinExistence type="predicted"/>
<keyword evidence="1" id="KW-0472">Membrane</keyword>